<sequence>MGKRSFGQIQRLPSKRYRARYTGPDATLHNAPHTFDTRGDAEAWLVGERRRISEDRWTPPSRLSDQPRALTLGEYAPRWLARRDLKPRTHIHYEALLERQILPTFDVVPLKAITSESVREWYSNLDRSKPTLRAHAYGLLRTILGTAVVDEKIPVNPCHIRAASTTKRVRKVKPATLAELEMIAAALPMKYRPMLMLSTWCALRFGEVTELRRKDVDLKNGVIHVRRGVVRADGLIVVGTPKSEAGTRDVAIPPHLLPLLKVHVDSMPVRGREALLFPATDGASHIAPSTLYRVFYPARVAAGRSDLRWHDLRHTGAVLAAQTGATLAELMGRLGHSTPQAALRYQHAAQGRDAQIAAALSKIAEAK</sequence>
<dbReference type="Pfam" id="PF00589">
    <property type="entry name" value="Phage_integrase"/>
    <property type="match status" value="1"/>
</dbReference>
<dbReference type="InterPro" id="IPR010998">
    <property type="entry name" value="Integrase_recombinase_N"/>
</dbReference>
<dbReference type="Pfam" id="PF26003">
    <property type="entry name" value="Integrase_N_phage"/>
    <property type="match status" value="1"/>
</dbReference>
<dbReference type="eggNOG" id="COG0582">
    <property type="taxonomic scope" value="Bacteria"/>
</dbReference>
<keyword evidence="2" id="KW-0229">DNA integration</keyword>
<dbReference type="OrthoDB" id="148546at2"/>
<feature type="domain" description="Tyr recombinase" evidence="6">
    <location>
        <begin position="170"/>
        <end position="358"/>
    </location>
</feature>
<evidence type="ECO:0000256" key="4">
    <source>
        <dbReference type="ARBA" id="ARBA00023172"/>
    </source>
</evidence>
<dbReference type="AlphaFoldDB" id="A0A0A0JT27"/>
<dbReference type="STRING" id="1385519.N801_18665"/>
<evidence type="ECO:0000256" key="1">
    <source>
        <dbReference type="ARBA" id="ARBA00008857"/>
    </source>
</evidence>
<dbReference type="CDD" id="cd01189">
    <property type="entry name" value="INT_ICEBs1_C_like"/>
    <property type="match status" value="1"/>
</dbReference>
<evidence type="ECO:0000259" key="7">
    <source>
        <dbReference type="PROSITE" id="PS51900"/>
    </source>
</evidence>
<evidence type="ECO:0000256" key="3">
    <source>
        <dbReference type="ARBA" id="ARBA00023125"/>
    </source>
</evidence>
<dbReference type="GO" id="GO:0003677">
    <property type="term" value="F:DNA binding"/>
    <property type="evidence" value="ECO:0007669"/>
    <property type="project" value="UniProtKB-UniRule"/>
</dbReference>
<dbReference type="Gene3D" id="1.10.150.130">
    <property type="match status" value="1"/>
</dbReference>
<evidence type="ECO:0000259" key="6">
    <source>
        <dbReference type="PROSITE" id="PS51898"/>
    </source>
</evidence>
<dbReference type="InterPro" id="IPR011010">
    <property type="entry name" value="DNA_brk_join_enz"/>
</dbReference>
<dbReference type="InterPro" id="IPR050090">
    <property type="entry name" value="Tyrosine_recombinase_XerCD"/>
</dbReference>
<dbReference type="InterPro" id="IPR004107">
    <property type="entry name" value="Integrase_SAM-like_N"/>
</dbReference>
<comment type="caution">
    <text evidence="8">The sequence shown here is derived from an EMBL/GenBank/DDBJ whole genome shotgun (WGS) entry which is preliminary data.</text>
</comment>
<protein>
    <submittedName>
        <fullName evidence="8">Integrase</fullName>
    </submittedName>
</protein>
<dbReference type="Pfam" id="PF14659">
    <property type="entry name" value="Phage_int_SAM_3"/>
    <property type="match status" value="1"/>
</dbReference>
<organism evidence="8 9">
    <name type="scientific">Knoellia aerolata DSM 18566</name>
    <dbReference type="NCBI Taxonomy" id="1385519"/>
    <lineage>
        <taxon>Bacteria</taxon>
        <taxon>Bacillati</taxon>
        <taxon>Actinomycetota</taxon>
        <taxon>Actinomycetes</taxon>
        <taxon>Micrococcales</taxon>
        <taxon>Intrasporangiaceae</taxon>
        <taxon>Knoellia</taxon>
    </lineage>
</organism>
<evidence type="ECO:0000313" key="9">
    <source>
        <dbReference type="Proteomes" id="UP000030013"/>
    </source>
</evidence>
<dbReference type="GO" id="GO:0015074">
    <property type="term" value="P:DNA integration"/>
    <property type="evidence" value="ECO:0007669"/>
    <property type="project" value="UniProtKB-KW"/>
</dbReference>
<dbReference type="EMBL" id="AVPL01000067">
    <property type="protein sequence ID" value="KGN39844.1"/>
    <property type="molecule type" value="Genomic_DNA"/>
</dbReference>
<dbReference type="PROSITE" id="PS51900">
    <property type="entry name" value="CB"/>
    <property type="match status" value="1"/>
</dbReference>
<dbReference type="Proteomes" id="UP000030013">
    <property type="component" value="Unassembled WGS sequence"/>
</dbReference>
<dbReference type="InterPro" id="IPR044068">
    <property type="entry name" value="CB"/>
</dbReference>
<dbReference type="RefSeq" id="WP_035940211.1">
    <property type="nucleotide sequence ID" value="NZ_AVPL01000067.1"/>
</dbReference>
<comment type="similarity">
    <text evidence="1">Belongs to the 'phage' integrase family.</text>
</comment>
<dbReference type="InterPro" id="IPR002104">
    <property type="entry name" value="Integrase_catalytic"/>
</dbReference>
<keyword evidence="4" id="KW-0233">DNA recombination</keyword>
<gene>
    <name evidence="8" type="ORF">N801_18665</name>
</gene>
<dbReference type="PANTHER" id="PTHR30349:SF64">
    <property type="entry name" value="PROPHAGE INTEGRASE INTD-RELATED"/>
    <property type="match status" value="1"/>
</dbReference>
<dbReference type="InterPro" id="IPR058717">
    <property type="entry name" value="Phage_L5_Integrase_N"/>
</dbReference>
<reference evidence="8 9" key="1">
    <citation type="submission" date="2013-08" db="EMBL/GenBank/DDBJ databases">
        <title>The genome sequence of Knoellia aerolata.</title>
        <authorList>
            <person name="Zhu W."/>
            <person name="Wang G."/>
        </authorList>
    </citation>
    <scope>NUCLEOTIDE SEQUENCE [LARGE SCALE GENOMIC DNA]</scope>
    <source>
        <strain evidence="8 9">DSM 18566</strain>
    </source>
</reference>
<keyword evidence="9" id="KW-1185">Reference proteome</keyword>
<evidence type="ECO:0000256" key="2">
    <source>
        <dbReference type="ARBA" id="ARBA00022908"/>
    </source>
</evidence>
<name>A0A0A0JT27_9MICO</name>
<dbReference type="Gene3D" id="1.10.443.10">
    <property type="entry name" value="Intergrase catalytic core"/>
    <property type="match status" value="1"/>
</dbReference>
<dbReference type="PROSITE" id="PS51898">
    <property type="entry name" value="TYR_RECOMBINASE"/>
    <property type="match status" value="1"/>
</dbReference>
<feature type="domain" description="Core-binding (CB)" evidence="7">
    <location>
        <begin position="70"/>
        <end position="148"/>
    </location>
</feature>
<dbReference type="GO" id="GO:0006310">
    <property type="term" value="P:DNA recombination"/>
    <property type="evidence" value="ECO:0007669"/>
    <property type="project" value="UniProtKB-KW"/>
</dbReference>
<evidence type="ECO:0000256" key="5">
    <source>
        <dbReference type="PROSITE-ProRule" id="PRU01248"/>
    </source>
</evidence>
<evidence type="ECO:0000313" key="8">
    <source>
        <dbReference type="EMBL" id="KGN39844.1"/>
    </source>
</evidence>
<accession>A0A0A0JT27</accession>
<dbReference type="PANTHER" id="PTHR30349">
    <property type="entry name" value="PHAGE INTEGRASE-RELATED"/>
    <property type="match status" value="1"/>
</dbReference>
<dbReference type="InterPro" id="IPR013762">
    <property type="entry name" value="Integrase-like_cat_sf"/>
</dbReference>
<proteinExistence type="inferred from homology"/>
<keyword evidence="3 5" id="KW-0238">DNA-binding</keyword>
<dbReference type="SUPFAM" id="SSF56349">
    <property type="entry name" value="DNA breaking-rejoining enzymes"/>
    <property type="match status" value="1"/>
</dbReference>